<feature type="binding site" evidence="3">
    <location>
        <begin position="32"/>
        <end position="33"/>
    </location>
    <ligand>
        <name>substrate</name>
    </ligand>
</feature>
<evidence type="ECO:0000259" key="4">
    <source>
        <dbReference type="Pfam" id="PF17836"/>
    </source>
</evidence>
<name>A0A7C9IY59_9BURK</name>
<feature type="binding site" evidence="3">
    <location>
        <begin position="10"/>
        <end position="12"/>
    </location>
    <ligand>
        <name>substrate</name>
    </ligand>
</feature>
<evidence type="ECO:0000256" key="3">
    <source>
        <dbReference type="PIRSR" id="PIRSR620019-2"/>
    </source>
</evidence>
<evidence type="ECO:0000256" key="2">
    <source>
        <dbReference type="PIRSR" id="PIRSR620019-1"/>
    </source>
</evidence>
<evidence type="ECO:0000256" key="1">
    <source>
        <dbReference type="ARBA" id="ARBA00007274"/>
    </source>
</evidence>
<dbReference type="Gene3D" id="3.40.50.20">
    <property type="match status" value="1"/>
</dbReference>
<evidence type="ECO:0000313" key="5">
    <source>
        <dbReference type="EMBL" id="MYZ53009.1"/>
    </source>
</evidence>
<dbReference type="RefSeq" id="WP_161125704.1">
    <property type="nucleotide sequence ID" value="NZ_VYSB01000014.1"/>
</dbReference>
<dbReference type="EMBL" id="VYSB01000014">
    <property type="protein sequence ID" value="MYZ53009.1"/>
    <property type="molecule type" value="Genomic_DNA"/>
</dbReference>
<feature type="binding site" evidence="3">
    <location>
        <position position="68"/>
    </location>
    <ligand>
        <name>substrate</name>
    </ligand>
</feature>
<comment type="caution">
    <text evidence="5">The sequence shown here is derived from an EMBL/GenBank/DDBJ whole genome shotgun (WGS) entry which is preliminary data.</text>
</comment>
<dbReference type="InterPro" id="IPR050179">
    <property type="entry name" value="Trans_hexapeptide_repeat"/>
</dbReference>
<evidence type="ECO:0000313" key="6">
    <source>
        <dbReference type="Proteomes" id="UP000481947"/>
    </source>
</evidence>
<dbReference type="SUPFAM" id="SSF51161">
    <property type="entry name" value="Trimeric LpxA-like enzymes"/>
    <property type="match status" value="1"/>
</dbReference>
<dbReference type="PANTHER" id="PTHR43300">
    <property type="entry name" value="ACETYLTRANSFERASE"/>
    <property type="match status" value="1"/>
</dbReference>
<feature type="active site" description="Proton acceptor" evidence="2">
    <location>
        <position position="135"/>
    </location>
</feature>
<dbReference type="AlphaFoldDB" id="A0A7C9IY59"/>
<dbReference type="CDD" id="cd03360">
    <property type="entry name" value="LbH_AT_putative"/>
    <property type="match status" value="1"/>
</dbReference>
<sequence>MSKLALLGASGHGKVVADMALEAGWKSVVFFDDFWPRVTFNGRWPVLGDTSALLTRLQEFDGVIVAIGNCAIRWQKQQDLRVVGAHVTTLVHPRSCVSNYATLGPGTVVMAGAVVNADAVIGDACIINTCASVDHDCTLEHGVHISPGSHLSGNVTIGACSWVGVGAAVRQGMHIGANVMVGAGAVVVKPVPDGQTVVGNPARLMPR</sequence>
<dbReference type="NCBIfam" id="TIGR03570">
    <property type="entry name" value="NeuD_NnaD"/>
    <property type="match status" value="1"/>
</dbReference>
<gene>
    <name evidence="5" type="ORF">F5985_12915</name>
</gene>
<dbReference type="InterPro" id="IPR011004">
    <property type="entry name" value="Trimer_LpxA-like_sf"/>
</dbReference>
<dbReference type="Proteomes" id="UP000481947">
    <property type="component" value="Unassembled WGS sequence"/>
</dbReference>
<protein>
    <submittedName>
        <fullName evidence="5">Acetyltransferase</fullName>
    </submittedName>
</protein>
<dbReference type="Pfam" id="PF17836">
    <property type="entry name" value="PglD_N"/>
    <property type="match status" value="1"/>
</dbReference>
<comment type="similarity">
    <text evidence="1">Belongs to the transferase hexapeptide repeat family.</text>
</comment>
<accession>A0A7C9IY59</accession>
<reference evidence="5 6" key="1">
    <citation type="submission" date="2019-09" db="EMBL/GenBank/DDBJ databases">
        <title>Identification of Malikia spinosa a prominent benzene-, toluene-, and ethylbenzene-degrading bacterium: enrichment, isolation and whole genome sequencing.</title>
        <authorList>
            <person name="Tancsics A."/>
            <person name="Revesz F."/>
            <person name="Kriszt B."/>
        </authorList>
    </citation>
    <scope>NUCLEOTIDE SEQUENCE [LARGE SCALE GENOMIC DNA]</scope>
    <source>
        <strain evidence="5 6">AB6</strain>
    </source>
</reference>
<dbReference type="InterPro" id="IPR041561">
    <property type="entry name" value="PglD_N"/>
</dbReference>
<organism evidence="5 6">
    <name type="scientific">Malikia spinosa</name>
    <dbReference type="NCBI Taxonomy" id="86180"/>
    <lineage>
        <taxon>Bacteria</taxon>
        <taxon>Pseudomonadati</taxon>
        <taxon>Pseudomonadota</taxon>
        <taxon>Betaproteobacteria</taxon>
        <taxon>Burkholderiales</taxon>
        <taxon>Comamonadaceae</taxon>
        <taxon>Malikia</taxon>
    </lineage>
</organism>
<feature type="domain" description="PglD N-terminal" evidence="4">
    <location>
        <begin position="3"/>
        <end position="78"/>
    </location>
</feature>
<feature type="site" description="Increases basicity of active site His" evidence="2">
    <location>
        <position position="136"/>
    </location>
</feature>
<dbReference type="InterPro" id="IPR020019">
    <property type="entry name" value="AcTrfase_PglD-like"/>
</dbReference>
<dbReference type="PANTHER" id="PTHR43300:SF7">
    <property type="entry name" value="UDP-N-ACETYLBACILLOSAMINE N-ACETYLTRANSFERASE"/>
    <property type="match status" value="1"/>
</dbReference>
<feature type="binding site" evidence="3">
    <location>
        <position position="144"/>
    </location>
    <ligand>
        <name>acetyl-CoA</name>
        <dbReference type="ChEBI" id="CHEBI:57288"/>
    </ligand>
</feature>
<keyword evidence="5" id="KW-0808">Transferase</keyword>
<dbReference type="GO" id="GO:0016740">
    <property type="term" value="F:transferase activity"/>
    <property type="evidence" value="ECO:0007669"/>
    <property type="project" value="UniProtKB-KW"/>
</dbReference>
<dbReference type="Gene3D" id="2.160.10.10">
    <property type="entry name" value="Hexapeptide repeat proteins"/>
    <property type="match status" value="1"/>
</dbReference>
<proteinExistence type="inferred from homology"/>